<evidence type="ECO:0000313" key="2">
    <source>
        <dbReference type="Proteomes" id="UP001338125"/>
    </source>
</evidence>
<protein>
    <submittedName>
        <fullName evidence="1">Uncharacterized protein</fullName>
    </submittedName>
</protein>
<comment type="caution">
    <text evidence="1">The sequence shown here is derived from an EMBL/GenBank/DDBJ whole genome shotgun (WGS) entry which is preliminary data.</text>
</comment>
<organism evidence="1 2">
    <name type="scientific">Cladobotryum mycophilum</name>
    <dbReference type="NCBI Taxonomy" id="491253"/>
    <lineage>
        <taxon>Eukaryota</taxon>
        <taxon>Fungi</taxon>
        <taxon>Dikarya</taxon>
        <taxon>Ascomycota</taxon>
        <taxon>Pezizomycotina</taxon>
        <taxon>Sordariomycetes</taxon>
        <taxon>Hypocreomycetidae</taxon>
        <taxon>Hypocreales</taxon>
        <taxon>Hypocreaceae</taxon>
        <taxon>Cladobotryum</taxon>
    </lineage>
</organism>
<dbReference type="Proteomes" id="UP001338125">
    <property type="component" value="Unassembled WGS sequence"/>
</dbReference>
<proteinExistence type="predicted"/>
<reference evidence="1 2" key="1">
    <citation type="submission" date="2024-01" db="EMBL/GenBank/DDBJ databases">
        <title>Complete genome of Cladobotryum mycophilum ATHUM6906.</title>
        <authorList>
            <person name="Christinaki A.C."/>
            <person name="Myridakis A.I."/>
            <person name="Kouvelis V.N."/>
        </authorList>
    </citation>
    <scope>NUCLEOTIDE SEQUENCE [LARGE SCALE GENOMIC DNA]</scope>
    <source>
        <strain evidence="1 2">ATHUM6906</strain>
    </source>
</reference>
<keyword evidence="2" id="KW-1185">Reference proteome</keyword>
<name>A0ABR0SPW0_9HYPO</name>
<sequence>MATINSTCRTFPLEIFIMIGNCFVLPDPYDSSLEYTIDEDSLATIEALHNFAYACRDFYSVFEPVLNRFLVIRERQDIYKASLFFAKHPRARSQVRHIFLRAVVENAPQIAEESWERRWEQTLQSTSQFVDVSAEAAAFPTNKLKGMYPGWPGVATLAYIFSWTLALLPKTETVSLRGTVLAESVIDTMEMMVNHTSNSGSSYLPAIKTLRLGDTEPKVRALCRVSNMATEQLQNLRKLIVHGVYGMFAFDEYPDSAKADNLEELYIRAWSTAPPDFSGGEVQVRSSLKSFLKPFSRLRVLDVEFEGPQGPRLDDTELAVWSREHVRLNMLRLKNCSFPLSVIEGDWFVSFKHLILEDCQGISTRPDLEEVQGVLSRLRDGAIVGCGLEYLEVNGSNFRFQSIAEQGCTLVETETLEARNILSH</sequence>
<gene>
    <name evidence="1" type="ORF">PT974_07370</name>
</gene>
<accession>A0ABR0SPW0</accession>
<evidence type="ECO:0000313" key="1">
    <source>
        <dbReference type="EMBL" id="KAK5993932.1"/>
    </source>
</evidence>
<dbReference type="EMBL" id="JAVFKD010000012">
    <property type="protein sequence ID" value="KAK5993932.1"/>
    <property type="molecule type" value="Genomic_DNA"/>
</dbReference>